<evidence type="ECO:0008006" key="6">
    <source>
        <dbReference type="Google" id="ProtNLM"/>
    </source>
</evidence>
<proteinExistence type="predicted"/>
<keyword evidence="3" id="KW-0812">Transmembrane</keyword>
<evidence type="ECO:0000313" key="5">
    <source>
        <dbReference type="Proteomes" id="UP000464507"/>
    </source>
</evidence>
<dbReference type="InterPro" id="IPR005754">
    <property type="entry name" value="Sortase"/>
</dbReference>
<dbReference type="NCBIfam" id="NF033748">
    <property type="entry name" value="class_F_sortase"/>
    <property type="match status" value="1"/>
</dbReference>
<feature type="transmembrane region" description="Helical" evidence="3">
    <location>
        <begin position="34"/>
        <end position="54"/>
    </location>
</feature>
<keyword evidence="1" id="KW-0378">Hydrolase</keyword>
<dbReference type="GO" id="GO:0016787">
    <property type="term" value="F:hydrolase activity"/>
    <property type="evidence" value="ECO:0007669"/>
    <property type="project" value="UniProtKB-KW"/>
</dbReference>
<protein>
    <recommendedName>
        <fullName evidence="6">Class F sortase</fullName>
    </recommendedName>
</protein>
<dbReference type="EMBL" id="CP017146">
    <property type="protein sequence ID" value="QHO71044.1"/>
    <property type="molecule type" value="Genomic_DNA"/>
</dbReference>
<evidence type="ECO:0000313" key="4">
    <source>
        <dbReference type="EMBL" id="QHO71044.1"/>
    </source>
</evidence>
<feature type="region of interest" description="Disordered" evidence="2">
    <location>
        <begin position="1"/>
        <end position="30"/>
    </location>
</feature>
<name>A0A7L5AP24_9MICO</name>
<dbReference type="Pfam" id="PF04203">
    <property type="entry name" value="Sortase"/>
    <property type="match status" value="1"/>
</dbReference>
<dbReference type="Gene3D" id="2.40.260.10">
    <property type="entry name" value="Sortase"/>
    <property type="match status" value="1"/>
</dbReference>
<reference evidence="4 5" key="1">
    <citation type="submission" date="2016-09" db="EMBL/GenBank/DDBJ databases">
        <title>Complete genome sequence of microbes from the polar regions.</title>
        <authorList>
            <person name="Liao L."/>
            <person name="Chen B."/>
        </authorList>
    </citation>
    <scope>NUCLEOTIDE SEQUENCE [LARGE SCALE GENOMIC DNA]</scope>
    <source>
        <strain evidence="4 5">ZS314</strain>
    </source>
</reference>
<feature type="region of interest" description="Disordered" evidence="2">
    <location>
        <begin position="55"/>
        <end position="89"/>
    </location>
</feature>
<dbReference type="AlphaFoldDB" id="A0A7L5AP24"/>
<keyword evidence="5" id="KW-1185">Reference proteome</keyword>
<keyword evidence="3" id="KW-0472">Membrane</keyword>
<accession>A0A7L5AP24</accession>
<sequence>MSWPFVAASPHATEDRHDRESVTAQPSKSRRGSLWAAAAVLLLIGGGTAIGFAVTANDPPPQPPASAASPSPTDVTATPPPSTPPVAAAQTTGPIMSAATPTQVSIPAIDVDSTLMELGLNADGTAEVPPLDPAAPAGWYRGSPTPGELGPSIVLGHVTSNTGPAIFYRLGDMRPGDEVTVARDDGTVAIFTVDAVEQYPKADFPTQKVYGNTDHAALRLITCGGVFDGAAGPHLDNIVVYASLTDGGQ</sequence>
<dbReference type="Proteomes" id="UP000464507">
    <property type="component" value="Chromosome"/>
</dbReference>
<gene>
    <name evidence="4" type="ORF">BHD05_07055</name>
</gene>
<dbReference type="SUPFAM" id="SSF63817">
    <property type="entry name" value="Sortase"/>
    <property type="match status" value="1"/>
</dbReference>
<dbReference type="KEGG" id="mant:BHD05_07055"/>
<evidence type="ECO:0000256" key="3">
    <source>
        <dbReference type="SAM" id="Phobius"/>
    </source>
</evidence>
<evidence type="ECO:0000256" key="1">
    <source>
        <dbReference type="ARBA" id="ARBA00022801"/>
    </source>
</evidence>
<evidence type="ECO:0000256" key="2">
    <source>
        <dbReference type="SAM" id="MobiDB-lite"/>
    </source>
</evidence>
<dbReference type="InterPro" id="IPR023365">
    <property type="entry name" value="Sortase_dom-sf"/>
</dbReference>
<dbReference type="InterPro" id="IPR042001">
    <property type="entry name" value="Sortase_F"/>
</dbReference>
<keyword evidence="3" id="KW-1133">Transmembrane helix</keyword>
<feature type="compositionally biased region" description="Low complexity" evidence="2">
    <location>
        <begin position="65"/>
        <end position="77"/>
    </location>
</feature>
<feature type="compositionally biased region" description="Basic and acidic residues" evidence="2">
    <location>
        <begin position="12"/>
        <end position="21"/>
    </location>
</feature>
<organism evidence="4 5">
    <name type="scientific">Marisediminicola antarctica</name>
    <dbReference type="NCBI Taxonomy" id="674079"/>
    <lineage>
        <taxon>Bacteria</taxon>
        <taxon>Bacillati</taxon>
        <taxon>Actinomycetota</taxon>
        <taxon>Actinomycetes</taxon>
        <taxon>Micrococcales</taxon>
        <taxon>Microbacteriaceae</taxon>
        <taxon>Marisediminicola</taxon>
    </lineage>
</organism>
<dbReference type="CDD" id="cd05829">
    <property type="entry name" value="Sortase_F"/>
    <property type="match status" value="1"/>
</dbReference>